<reference evidence="3 4" key="1">
    <citation type="submission" date="2019-02" db="EMBL/GenBank/DDBJ databases">
        <title>Deep-cultivation of Planctomycetes and their phenomic and genomic characterization uncovers novel biology.</title>
        <authorList>
            <person name="Wiegand S."/>
            <person name="Jogler M."/>
            <person name="Boedeker C."/>
            <person name="Pinto D."/>
            <person name="Vollmers J."/>
            <person name="Rivas-Marin E."/>
            <person name="Kohn T."/>
            <person name="Peeters S.H."/>
            <person name="Heuer A."/>
            <person name="Rast P."/>
            <person name="Oberbeckmann S."/>
            <person name="Bunk B."/>
            <person name="Jeske O."/>
            <person name="Meyerdierks A."/>
            <person name="Storesund J.E."/>
            <person name="Kallscheuer N."/>
            <person name="Luecker S."/>
            <person name="Lage O.M."/>
            <person name="Pohl T."/>
            <person name="Merkel B.J."/>
            <person name="Hornburger P."/>
            <person name="Mueller R.-W."/>
            <person name="Bruemmer F."/>
            <person name="Labrenz M."/>
            <person name="Spormann A.M."/>
            <person name="Op den Camp H."/>
            <person name="Overmann J."/>
            <person name="Amann R."/>
            <person name="Jetten M.S.M."/>
            <person name="Mascher T."/>
            <person name="Medema M.H."/>
            <person name="Devos D.P."/>
            <person name="Kaster A.-K."/>
            <person name="Ovreas L."/>
            <person name="Rohde M."/>
            <person name="Galperin M.Y."/>
            <person name="Jogler C."/>
        </authorList>
    </citation>
    <scope>NUCLEOTIDE SEQUENCE [LARGE SCALE GENOMIC DNA]</scope>
    <source>
        <strain evidence="3 4">ETA_A1</strain>
    </source>
</reference>
<protein>
    <submittedName>
        <fullName evidence="3">Uncharacterized protein</fullName>
    </submittedName>
</protein>
<dbReference type="Proteomes" id="UP000319576">
    <property type="component" value="Chromosome"/>
</dbReference>
<gene>
    <name evidence="3" type="ORF">ETAA1_35500</name>
</gene>
<feature type="domain" description="FtsH ternary systems vWA" evidence="2">
    <location>
        <begin position="253"/>
        <end position="452"/>
    </location>
</feature>
<name>A0A517XVN9_9BACT</name>
<dbReference type="AlphaFoldDB" id="A0A517XVN9"/>
<organism evidence="3 4">
    <name type="scientific">Urbifossiella limnaea</name>
    <dbReference type="NCBI Taxonomy" id="2528023"/>
    <lineage>
        <taxon>Bacteria</taxon>
        <taxon>Pseudomonadati</taxon>
        <taxon>Planctomycetota</taxon>
        <taxon>Planctomycetia</taxon>
        <taxon>Gemmatales</taxon>
        <taxon>Gemmataceae</taxon>
        <taxon>Urbifossiella</taxon>
    </lineage>
</organism>
<dbReference type="InterPro" id="IPR045477">
    <property type="entry name" value="ivWA"/>
</dbReference>
<dbReference type="RefSeq" id="WP_145240628.1">
    <property type="nucleotide sequence ID" value="NZ_CP036273.1"/>
</dbReference>
<sequence length="485" mass="54162">MKRIELRDTVAARRFVAEGLWFQRAVRPTAERVRAVLEWAMEIANEGRPLPPLGFVADVAHVALVADADHRPKEPLAVPGWRPELARRYEDHVLGRLYADRGFERAADAVRVLAGNDRVRGVAFLVDRVRERTDVGGVDLPVAVLRNLLTSNADEVMSRAWDDLSRDGPSKLTVELLDELASGGLRHPDVLLATDIAALEDRSALGGEEQRIALEQIRTQTDALLEPLHGTRVRPLPGRREVPTRILDEDQYPVGGYTSISPRGSIESLLHSQLAYMEDGRGRDPDLFDVKFARDELFYYSRDENQFLRRRRAFVFVLLPDLVTSPQHSARFKDPELPVQRIVLILSLLQAVVWKLDEWLSTDAIRFEVMFVQDAGRKPMAEEATLCEFLLRPNIARGVAAVRHVADRAEAGKALAELARTAQVHALVVGTRKTELVADAALVTGLVVGGPVPTLRADPAPVSLEAATPFEHWQEALRRVLQLWV</sequence>
<evidence type="ECO:0000313" key="3">
    <source>
        <dbReference type="EMBL" id="QDU21580.1"/>
    </source>
</evidence>
<proteinExistence type="predicted"/>
<dbReference type="Pfam" id="PF19997">
    <property type="entry name" value="ivWA"/>
    <property type="match status" value="1"/>
</dbReference>
<dbReference type="OrthoDB" id="5379349at2"/>
<feature type="domain" description="FtsH ternary system vWA" evidence="1">
    <location>
        <begin position="12"/>
        <end position="235"/>
    </location>
</feature>
<evidence type="ECO:0000259" key="2">
    <source>
        <dbReference type="Pfam" id="PF19997"/>
    </source>
</evidence>
<evidence type="ECO:0000313" key="4">
    <source>
        <dbReference type="Proteomes" id="UP000319576"/>
    </source>
</evidence>
<dbReference type="EMBL" id="CP036273">
    <property type="protein sequence ID" value="QDU21580.1"/>
    <property type="molecule type" value="Genomic_DNA"/>
</dbReference>
<dbReference type="InterPro" id="IPR045479">
    <property type="entry name" value="ivWA-helical_N"/>
</dbReference>
<accession>A0A517XVN9</accession>
<dbReference type="KEGG" id="uli:ETAA1_35500"/>
<evidence type="ECO:0000259" key="1">
    <source>
        <dbReference type="Pfam" id="PF19996"/>
    </source>
</evidence>
<dbReference type="Pfam" id="PF19996">
    <property type="entry name" value="ivWA-helical_N"/>
    <property type="match status" value="1"/>
</dbReference>
<keyword evidence="4" id="KW-1185">Reference proteome</keyword>